<dbReference type="InterPro" id="IPR013767">
    <property type="entry name" value="PAS_fold"/>
</dbReference>
<feature type="domain" description="PAS" evidence="10">
    <location>
        <begin position="29"/>
        <end position="103"/>
    </location>
</feature>
<feature type="domain" description="Histidine kinase" evidence="9">
    <location>
        <begin position="412"/>
        <end position="630"/>
    </location>
</feature>
<name>A0A1F8DIR0_9BACT</name>
<evidence type="ECO:0000259" key="10">
    <source>
        <dbReference type="PROSITE" id="PS50112"/>
    </source>
</evidence>
<dbReference type="NCBIfam" id="TIGR00229">
    <property type="entry name" value="sensory_box"/>
    <property type="match status" value="3"/>
</dbReference>
<feature type="compositionally biased region" description="Basic and acidic residues" evidence="8">
    <location>
        <begin position="9"/>
        <end position="21"/>
    </location>
</feature>
<organism evidence="12 13">
    <name type="scientific">Candidatus Woesebacteria bacterium RIFOXYD1_FULL_43_18</name>
    <dbReference type="NCBI Taxonomy" id="1802551"/>
    <lineage>
        <taxon>Bacteria</taxon>
        <taxon>Candidatus Woeseibacteriota</taxon>
    </lineage>
</organism>
<feature type="domain" description="PAC" evidence="11">
    <location>
        <begin position="355"/>
        <end position="408"/>
    </location>
</feature>
<dbReference type="InterPro" id="IPR000700">
    <property type="entry name" value="PAS-assoc_C"/>
</dbReference>
<dbReference type="InterPro" id="IPR004358">
    <property type="entry name" value="Sig_transdc_His_kin-like_C"/>
</dbReference>
<dbReference type="FunFam" id="3.30.565.10:FF:000006">
    <property type="entry name" value="Sensor histidine kinase WalK"/>
    <property type="match status" value="1"/>
</dbReference>
<keyword evidence="5" id="KW-0418">Kinase</keyword>
<keyword evidence="7" id="KW-0472">Membrane</keyword>
<evidence type="ECO:0000256" key="6">
    <source>
        <dbReference type="ARBA" id="ARBA00023012"/>
    </source>
</evidence>
<dbReference type="InterPro" id="IPR003594">
    <property type="entry name" value="HATPase_dom"/>
</dbReference>
<dbReference type="SUPFAM" id="SSF55785">
    <property type="entry name" value="PYP-like sensor domain (PAS domain)"/>
    <property type="match status" value="3"/>
</dbReference>
<dbReference type="CDD" id="cd00082">
    <property type="entry name" value="HisKA"/>
    <property type="match status" value="1"/>
</dbReference>
<proteinExistence type="predicted"/>
<feature type="domain" description="PAS" evidence="10">
    <location>
        <begin position="158"/>
        <end position="228"/>
    </location>
</feature>
<evidence type="ECO:0000256" key="4">
    <source>
        <dbReference type="ARBA" id="ARBA00022679"/>
    </source>
</evidence>
<dbReference type="Pfam" id="PF08448">
    <property type="entry name" value="PAS_4"/>
    <property type="match status" value="1"/>
</dbReference>
<dbReference type="PROSITE" id="PS50113">
    <property type="entry name" value="PAC"/>
    <property type="match status" value="2"/>
</dbReference>
<reference evidence="12 13" key="1">
    <citation type="journal article" date="2016" name="Nat. Commun.">
        <title>Thousands of microbial genomes shed light on interconnected biogeochemical processes in an aquifer system.</title>
        <authorList>
            <person name="Anantharaman K."/>
            <person name="Brown C.T."/>
            <person name="Hug L.A."/>
            <person name="Sharon I."/>
            <person name="Castelle C.J."/>
            <person name="Probst A.J."/>
            <person name="Thomas B.C."/>
            <person name="Singh A."/>
            <person name="Wilkins M.J."/>
            <person name="Karaoz U."/>
            <person name="Brodie E.L."/>
            <person name="Williams K.H."/>
            <person name="Hubbard S.S."/>
            <person name="Banfield J.F."/>
        </authorList>
    </citation>
    <scope>NUCLEOTIDE SEQUENCE [LARGE SCALE GENOMIC DNA]</scope>
</reference>
<feature type="domain" description="PAC" evidence="11">
    <location>
        <begin position="105"/>
        <end position="157"/>
    </location>
</feature>
<dbReference type="InterPro" id="IPR003661">
    <property type="entry name" value="HisK_dim/P_dom"/>
</dbReference>
<dbReference type="InterPro" id="IPR052162">
    <property type="entry name" value="Sensor_kinase/Photoreceptor"/>
</dbReference>
<keyword evidence="4" id="KW-0808">Transferase</keyword>
<comment type="catalytic activity">
    <reaction evidence="1">
        <text>ATP + protein L-histidine = ADP + protein N-phospho-L-histidine.</text>
        <dbReference type="EC" id="2.7.13.3"/>
    </reaction>
</comment>
<evidence type="ECO:0000256" key="8">
    <source>
        <dbReference type="SAM" id="MobiDB-lite"/>
    </source>
</evidence>
<evidence type="ECO:0000313" key="12">
    <source>
        <dbReference type="EMBL" id="OGM88276.1"/>
    </source>
</evidence>
<dbReference type="Gene3D" id="3.30.565.10">
    <property type="entry name" value="Histidine kinase-like ATPase, C-terminal domain"/>
    <property type="match status" value="1"/>
</dbReference>
<accession>A0A1F8DIR0</accession>
<dbReference type="SMART" id="SM00387">
    <property type="entry name" value="HATPase_c"/>
    <property type="match status" value="1"/>
</dbReference>
<dbReference type="Pfam" id="PF02518">
    <property type="entry name" value="HATPase_c"/>
    <property type="match status" value="1"/>
</dbReference>
<evidence type="ECO:0000313" key="13">
    <source>
        <dbReference type="Proteomes" id="UP000177596"/>
    </source>
</evidence>
<protein>
    <recommendedName>
        <fullName evidence="2">histidine kinase</fullName>
        <ecNumber evidence="2">2.7.13.3</ecNumber>
    </recommendedName>
</protein>
<dbReference type="CDD" id="cd00075">
    <property type="entry name" value="HATPase"/>
    <property type="match status" value="1"/>
</dbReference>
<dbReference type="Pfam" id="PF00512">
    <property type="entry name" value="HisKA"/>
    <property type="match status" value="1"/>
</dbReference>
<dbReference type="EMBL" id="MGIL01000013">
    <property type="protein sequence ID" value="OGM88276.1"/>
    <property type="molecule type" value="Genomic_DNA"/>
</dbReference>
<dbReference type="SMART" id="SM00388">
    <property type="entry name" value="HisKA"/>
    <property type="match status" value="1"/>
</dbReference>
<dbReference type="EC" id="2.7.13.3" evidence="2"/>
<dbReference type="AlphaFoldDB" id="A0A1F8DIR0"/>
<dbReference type="SUPFAM" id="SSF55874">
    <property type="entry name" value="ATPase domain of HSP90 chaperone/DNA topoisomerase II/histidine kinase"/>
    <property type="match status" value="1"/>
</dbReference>
<keyword evidence="6" id="KW-0902">Two-component regulatory system</keyword>
<feature type="domain" description="PAS" evidence="10">
    <location>
        <begin position="282"/>
        <end position="352"/>
    </location>
</feature>
<dbReference type="PROSITE" id="PS50112">
    <property type="entry name" value="PAS"/>
    <property type="match status" value="3"/>
</dbReference>
<comment type="caution">
    <text evidence="12">The sequence shown here is derived from an EMBL/GenBank/DDBJ whole genome shotgun (WGS) entry which is preliminary data.</text>
</comment>
<dbReference type="GO" id="GO:0006355">
    <property type="term" value="P:regulation of DNA-templated transcription"/>
    <property type="evidence" value="ECO:0007669"/>
    <property type="project" value="InterPro"/>
</dbReference>
<dbReference type="Pfam" id="PF00989">
    <property type="entry name" value="PAS"/>
    <property type="match status" value="1"/>
</dbReference>
<dbReference type="GO" id="GO:0000155">
    <property type="term" value="F:phosphorelay sensor kinase activity"/>
    <property type="evidence" value="ECO:0007669"/>
    <property type="project" value="InterPro"/>
</dbReference>
<dbReference type="InterPro" id="IPR035965">
    <property type="entry name" value="PAS-like_dom_sf"/>
</dbReference>
<dbReference type="Gene3D" id="3.30.450.20">
    <property type="entry name" value="PAS domain"/>
    <property type="match status" value="3"/>
</dbReference>
<dbReference type="SMART" id="SM00091">
    <property type="entry name" value="PAS"/>
    <property type="match status" value="3"/>
</dbReference>
<gene>
    <name evidence="12" type="ORF">A2573_02570</name>
</gene>
<dbReference type="Gene3D" id="1.10.287.130">
    <property type="match status" value="1"/>
</dbReference>
<evidence type="ECO:0000256" key="2">
    <source>
        <dbReference type="ARBA" id="ARBA00012438"/>
    </source>
</evidence>
<dbReference type="InterPro" id="IPR036890">
    <property type="entry name" value="HATPase_C_sf"/>
</dbReference>
<evidence type="ECO:0000256" key="7">
    <source>
        <dbReference type="ARBA" id="ARBA00023136"/>
    </source>
</evidence>
<evidence type="ECO:0000259" key="9">
    <source>
        <dbReference type="PROSITE" id="PS50109"/>
    </source>
</evidence>
<dbReference type="PRINTS" id="PR00344">
    <property type="entry name" value="BCTRLSENSOR"/>
</dbReference>
<feature type="region of interest" description="Disordered" evidence="8">
    <location>
        <begin position="1"/>
        <end position="24"/>
    </location>
</feature>
<dbReference type="InterPro" id="IPR013656">
    <property type="entry name" value="PAS_4"/>
</dbReference>
<dbReference type="PANTHER" id="PTHR43304:SF1">
    <property type="entry name" value="PAC DOMAIN-CONTAINING PROTEIN"/>
    <property type="match status" value="1"/>
</dbReference>
<evidence type="ECO:0000256" key="5">
    <source>
        <dbReference type="ARBA" id="ARBA00022777"/>
    </source>
</evidence>
<dbReference type="InterPro" id="IPR005467">
    <property type="entry name" value="His_kinase_dom"/>
</dbReference>
<dbReference type="PROSITE" id="PS50109">
    <property type="entry name" value="HIS_KIN"/>
    <property type="match status" value="1"/>
</dbReference>
<dbReference type="InterPro" id="IPR036097">
    <property type="entry name" value="HisK_dim/P_sf"/>
</dbReference>
<dbReference type="FunFam" id="1.10.287.130:FF:000001">
    <property type="entry name" value="Two-component sensor histidine kinase"/>
    <property type="match status" value="1"/>
</dbReference>
<dbReference type="Proteomes" id="UP000177596">
    <property type="component" value="Unassembled WGS sequence"/>
</dbReference>
<evidence type="ECO:0000256" key="3">
    <source>
        <dbReference type="ARBA" id="ARBA00022553"/>
    </source>
</evidence>
<dbReference type="InterPro" id="IPR013655">
    <property type="entry name" value="PAS_fold_3"/>
</dbReference>
<keyword evidence="3" id="KW-0597">Phosphoprotein</keyword>
<dbReference type="InterPro" id="IPR000014">
    <property type="entry name" value="PAS"/>
</dbReference>
<dbReference type="SMART" id="SM00086">
    <property type="entry name" value="PAC"/>
    <property type="match status" value="2"/>
</dbReference>
<dbReference type="PANTHER" id="PTHR43304">
    <property type="entry name" value="PHYTOCHROME-LIKE PROTEIN CPH1"/>
    <property type="match status" value="1"/>
</dbReference>
<dbReference type="CDD" id="cd00130">
    <property type="entry name" value="PAS"/>
    <property type="match status" value="3"/>
</dbReference>
<dbReference type="SUPFAM" id="SSF47384">
    <property type="entry name" value="Homodimeric domain of signal transducing histidine kinase"/>
    <property type="match status" value="1"/>
</dbReference>
<sequence>MTVSKKRKFTDPEKGQKEDSGGQKTAGIDKVLLKSILDNSSDIITQFDLKQGKYMYISPSTKKILGYTPERIMRVGYEKALSLIHPDDLPKLKKAIESLRWRNRVKVEYRQKTSEGNYVWLSNYMMLVRDSKNKSLYRVSDIRDITDYKKAEIETAEAKQKITEILDSIQDDFYVLDRDWKFVYASRRFTSKLGKKSKDFRGKNIWKMFPKYKGTIFERNLRIAMEKRKIRRFEVSGKYTNSWYRMTAFPSKEGLTILGQEITERKKAEERLKYNEEKFRETSEYLENLLRYANAPIICWDSRFRITIFNHAFEHLTGYKQDQIIGKNLRLLFTKEDQEANMEKIKITMLGGHWENVEIRIRKKDGNIRTLLWNSANVYSRGKRKLVSTIAQGSDISDRIRLEEQKNEFFNIASHELKTPLTSIKAFNQILYQRISGAADKQTSHILARMEEQINRLTNLIVTMLDVTKIESGKLIYQKDEFNIDELVAETVKDVLLTSGKKYKIMIAAKTGKKITADRYRISQVLSNLLFNAIKYSKKSNVIVVKAKADRRNVTVSIRDYGIGVSKDDMVHLFEKFYRIDSNEGTADSFSNLGLGLYISSDIIKRHGGKIWVKSTPGKGSTFYFNLPIK</sequence>
<evidence type="ECO:0000259" key="11">
    <source>
        <dbReference type="PROSITE" id="PS50113"/>
    </source>
</evidence>
<evidence type="ECO:0000256" key="1">
    <source>
        <dbReference type="ARBA" id="ARBA00000085"/>
    </source>
</evidence>
<dbReference type="InterPro" id="IPR001610">
    <property type="entry name" value="PAC"/>
</dbReference>
<dbReference type="Pfam" id="PF08447">
    <property type="entry name" value="PAS_3"/>
    <property type="match status" value="1"/>
</dbReference>